<keyword evidence="1" id="KW-0732">Signal</keyword>
<dbReference type="PANTHER" id="PTHR37957:SF1">
    <property type="entry name" value="PHYTASE-LIKE DOMAIN-CONTAINING PROTEIN"/>
    <property type="match status" value="1"/>
</dbReference>
<accession>A0A9X3MUH1</accession>
<dbReference type="GO" id="GO:0006629">
    <property type="term" value="P:lipid metabolic process"/>
    <property type="evidence" value="ECO:0007669"/>
    <property type="project" value="InterPro"/>
</dbReference>
<dbReference type="PANTHER" id="PTHR37957">
    <property type="entry name" value="BLR7070 PROTEIN"/>
    <property type="match status" value="1"/>
</dbReference>
<dbReference type="EMBL" id="JAPDOD010000021">
    <property type="protein sequence ID" value="MDA0162949.1"/>
    <property type="molecule type" value="Genomic_DNA"/>
</dbReference>
<dbReference type="Proteomes" id="UP001149140">
    <property type="component" value="Unassembled WGS sequence"/>
</dbReference>
<feature type="domain" description="GP-PDE" evidence="2">
    <location>
        <begin position="327"/>
        <end position="513"/>
    </location>
</feature>
<evidence type="ECO:0000313" key="4">
    <source>
        <dbReference type="Proteomes" id="UP001149140"/>
    </source>
</evidence>
<dbReference type="SUPFAM" id="SSF51695">
    <property type="entry name" value="PLC-like phosphodiesterases"/>
    <property type="match status" value="2"/>
</dbReference>
<dbReference type="Pfam" id="PF13449">
    <property type="entry name" value="Phytase-like"/>
    <property type="match status" value="2"/>
</dbReference>
<feature type="chain" id="PRO_5040971547" evidence="1">
    <location>
        <begin position="24"/>
        <end position="801"/>
    </location>
</feature>
<keyword evidence="4" id="KW-1185">Reference proteome</keyword>
<evidence type="ECO:0000259" key="2">
    <source>
        <dbReference type="PROSITE" id="PS51704"/>
    </source>
</evidence>
<dbReference type="InterPro" id="IPR017946">
    <property type="entry name" value="PLC-like_Pdiesterase_TIM-brl"/>
</dbReference>
<dbReference type="InterPro" id="IPR030395">
    <property type="entry name" value="GP_PDE_dom"/>
</dbReference>
<evidence type="ECO:0000256" key="1">
    <source>
        <dbReference type="SAM" id="SignalP"/>
    </source>
</evidence>
<protein>
    <submittedName>
        <fullName evidence="3">Esterase-like activity of phytase family protein</fullName>
    </submittedName>
</protein>
<feature type="signal peptide" evidence="1">
    <location>
        <begin position="1"/>
        <end position="23"/>
    </location>
</feature>
<dbReference type="RefSeq" id="WP_270042189.1">
    <property type="nucleotide sequence ID" value="NZ_JAPDOD010000021.1"/>
</dbReference>
<comment type="caution">
    <text evidence="3">The sequence shown here is derived from an EMBL/GenBank/DDBJ whole genome shotgun (WGS) entry which is preliminary data.</text>
</comment>
<evidence type="ECO:0000313" key="3">
    <source>
        <dbReference type="EMBL" id="MDA0162949.1"/>
    </source>
</evidence>
<dbReference type="Gene3D" id="3.20.20.190">
    <property type="entry name" value="Phosphatidylinositol (PI) phosphodiesterase"/>
    <property type="match status" value="2"/>
</dbReference>
<name>A0A9X3MUH1_9ACTN</name>
<dbReference type="PROSITE" id="PS51704">
    <property type="entry name" value="GP_PDE"/>
    <property type="match status" value="1"/>
</dbReference>
<sequence>MRRTLSMALLSTALLAVPASAGAASNAKLEGRAVLPAATFADGPISGTLLGSAPVNGVPVPFNGQPVQGFSGAIPAGDGSYWVMEDNGYGSIENSADFNLRVYLLKPNFETSLGGPGTVKVQRFIQLHDPGHKVPFAIVHNWTSDRVLTGADFDIESIQRAPDGTLWFGDEFGPFLIHTDETGKVLHAPYPLPDAEHPGQELRAAQNPLSEESSTLRVMNALRGDAQDHGDTKAPIVSPDANLLADNDPATVEPTRATPPPGLNKASSEIMSVSSLHAAGYKVVPYTVDDPVQMDKLIKLGVDGLISDRPDLARQVALQDNVDLTKFDLEGHRGGRNLRPENTLPAMEVGLDNGVTTLETDNHLTKDGVPVLSHDPYVDTGKCRLANGKPYGFDDEVLIKTLTLKQLQSKYICDGVIRTGTPQTNDRSLSPVAVAFAAQQGLSDPYVDPTTQQLYDFVKFYAAYYSTGAGKNTPGAAAKAATAQNVHFNIETKLNPRSDRDYHNNVYTDRTPDPETIEKAVTGVIEANGMGPRSDIQSFDFRTIRDVYADHPDLATVALWGDDPVFAGNASTGESGDGTNLQPEGNEANTRWLAGLFWPYRVTADANPFRVQTSGGFEGMAITADGKDLRPMLEKPEIGATKNQSPVFDFNLKTGGYTSDRWWYPYDPTGVSVGDYQLFDDKFGIAIERDNSQGDLNGFKALEQVKFGKPGSVLKKSEAADLMHIQDKAGISLPSFPGDIGLGNPFSFPFQTIEDVVFLDKKTVLVINDNNFPFSIGRHPGSGKPDDDEFIVLKLPQAIDK</sequence>
<gene>
    <name evidence="3" type="ORF">OM076_21940</name>
</gene>
<dbReference type="InterPro" id="IPR027372">
    <property type="entry name" value="Phytase-like_dom"/>
</dbReference>
<dbReference type="AlphaFoldDB" id="A0A9X3MUH1"/>
<proteinExistence type="predicted"/>
<dbReference type="Pfam" id="PF03009">
    <property type="entry name" value="GDPD"/>
    <property type="match status" value="2"/>
</dbReference>
<reference evidence="3" key="1">
    <citation type="submission" date="2022-10" db="EMBL/GenBank/DDBJ databases">
        <title>The WGS of Solirubrobacter ginsenosidimutans DSM 21036.</title>
        <authorList>
            <person name="Jiang Z."/>
        </authorList>
    </citation>
    <scope>NUCLEOTIDE SEQUENCE</scope>
    <source>
        <strain evidence="3">DSM 21036</strain>
    </source>
</reference>
<dbReference type="GO" id="GO:0008081">
    <property type="term" value="F:phosphoric diester hydrolase activity"/>
    <property type="evidence" value="ECO:0007669"/>
    <property type="project" value="InterPro"/>
</dbReference>
<organism evidence="3 4">
    <name type="scientific">Solirubrobacter ginsenosidimutans</name>
    <dbReference type="NCBI Taxonomy" id="490573"/>
    <lineage>
        <taxon>Bacteria</taxon>
        <taxon>Bacillati</taxon>
        <taxon>Actinomycetota</taxon>
        <taxon>Thermoleophilia</taxon>
        <taxon>Solirubrobacterales</taxon>
        <taxon>Solirubrobacteraceae</taxon>
        <taxon>Solirubrobacter</taxon>
    </lineage>
</organism>